<accession>A0A9Q2CZP6</accession>
<dbReference type="InterPro" id="IPR001034">
    <property type="entry name" value="DeoR_HTH"/>
</dbReference>
<keyword evidence="7" id="KW-1185">Reference proteome</keyword>
<dbReference type="PANTHER" id="PTHR30363">
    <property type="entry name" value="HTH-TYPE TRANSCRIPTIONAL REGULATOR SRLR-RELATED"/>
    <property type="match status" value="1"/>
</dbReference>
<dbReference type="CDD" id="cd00090">
    <property type="entry name" value="HTH_ARSR"/>
    <property type="match status" value="1"/>
</dbReference>
<dbReference type="PANTHER" id="PTHR30363:SF46">
    <property type="entry name" value="LYSR FAMILY TRANSCRIPTIONAL REGULATOR"/>
    <property type="match status" value="1"/>
</dbReference>
<keyword evidence="1" id="KW-0423">Lactose metabolism</keyword>
<dbReference type="SUPFAM" id="SSF100950">
    <property type="entry name" value="NagB/RpiA/CoA transferase-like"/>
    <property type="match status" value="1"/>
</dbReference>
<evidence type="ECO:0000256" key="2">
    <source>
        <dbReference type="ARBA" id="ARBA00023015"/>
    </source>
</evidence>
<gene>
    <name evidence="6" type="ORF">HNQ45_001114</name>
</gene>
<evidence type="ECO:0000256" key="1">
    <source>
        <dbReference type="ARBA" id="ARBA00022736"/>
    </source>
</evidence>
<dbReference type="EMBL" id="JACHHF010000006">
    <property type="protein sequence ID" value="MBB5176227.1"/>
    <property type="molecule type" value="Genomic_DNA"/>
</dbReference>
<evidence type="ECO:0000313" key="6">
    <source>
        <dbReference type="EMBL" id="MBB5176227.1"/>
    </source>
</evidence>
<dbReference type="InterPro" id="IPR036388">
    <property type="entry name" value="WH-like_DNA-bd_sf"/>
</dbReference>
<dbReference type="InterPro" id="IPR050313">
    <property type="entry name" value="Carb_Metab_HTH_regulators"/>
</dbReference>
<organism evidence="6 7">
    <name type="scientific">Nosocomiicoccus ampullae</name>
    <dbReference type="NCBI Taxonomy" id="489910"/>
    <lineage>
        <taxon>Bacteria</taxon>
        <taxon>Bacillati</taxon>
        <taxon>Bacillota</taxon>
        <taxon>Bacilli</taxon>
        <taxon>Bacillales</taxon>
        <taxon>Staphylococcaceae</taxon>
        <taxon>Nosocomiicoccus</taxon>
    </lineage>
</organism>
<evidence type="ECO:0000259" key="5">
    <source>
        <dbReference type="PROSITE" id="PS51000"/>
    </source>
</evidence>
<keyword evidence="2" id="KW-0805">Transcription regulation</keyword>
<dbReference type="RefSeq" id="WP_183674327.1">
    <property type="nucleotide sequence ID" value="NZ_CBCRYX010000005.1"/>
</dbReference>
<dbReference type="Gene3D" id="3.40.50.1360">
    <property type="match status" value="1"/>
</dbReference>
<reference evidence="6 7" key="1">
    <citation type="submission" date="2020-08" db="EMBL/GenBank/DDBJ databases">
        <title>Genomic Encyclopedia of Type Strains, Phase IV (KMG-IV): sequencing the most valuable type-strain genomes for metagenomic binning, comparative biology and taxonomic classification.</title>
        <authorList>
            <person name="Goeker M."/>
        </authorList>
    </citation>
    <scope>NUCLEOTIDE SEQUENCE [LARGE SCALE GENOMIC DNA]</scope>
    <source>
        <strain evidence="6 7">DSM 19163</strain>
    </source>
</reference>
<name>A0A9Q2CZP6_9STAP</name>
<dbReference type="Pfam" id="PF00455">
    <property type="entry name" value="DeoRC"/>
    <property type="match status" value="1"/>
</dbReference>
<dbReference type="InterPro" id="IPR014036">
    <property type="entry name" value="DeoR-like_C"/>
</dbReference>
<dbReference type="InterPro" id="IPR011991">
    <property type="entry name" value="ArsR-like_HTH"/>
</dbReference>
<evidence type="ECO:0000256" key="3">
    <source>
        <dbReference type="ARBA" id="ARBA00023125"/>
    </source>
</evidence>
<dbReference type="Pfam" id="PF08279">
    <property type="entry name" value="HTH_11"/>
    <property type="match status" value="1"/>
</dbReference>
<comment type="caution">
    <text evidence="6">The sequence shown here is derived from an EMBL/GenBank/DDBJ whole genome shotgun (WGS) entry which is preliminary data.</text>
</comment>
<keyword evidence="4" id="KW-0804">Transcription</keyword>
<sequence length="249" mass="28069">MSKESRKSKIIEFLSEHETLTITSIAKLLEVSEMTVRRYLKELEDDGIVLGTNNGYMLMDNITTELPFFKKQLVKVDEKKEIAIKALSFIKPNDHIFLDAGTTTFELAKLLKDVNFPLTIATNDIKSSSILVDSHHTVILTGGIIQNNVGSMYGVHTIKYLEESKFDISFVATEAVFDGSIYAPTREKAFIKKLMIDSGYSSYLLVDDSKFDRYSYSKIASLDKFDGIVVNSELDGATKNYIQQFTKVI</sequence>
<dbReference type="PROSITE" id="PS51000">
    <property type="entry name" value="HTH_DEOR_2"/>
    <property type="match status" value="1"/>
</dbReference>
<dbReference type="SMART" id="SM00420">
    <property type="entry name" value="HTH_DEOR"/>
    <property type="match status" value="1"/>
</dbReference>
<dbReference type="GO" id="GO:0003677">
    <property type="term" value="F:DNA binding"/>
    <property type="evidence" value="ECO:0007669"/>
    <property type="project" value="UniProtKB-KW"/>
</dbReference>
<dbReference type="GO" id="GO:0005988">
    <property type="term" value="P:lactose metabolic process"/>
    <property type="evidence" value="ECO:0007669"/>
    <property type="project" value="UniProtKB-KW"/>
</dbReference>
<dbReference type="InterPro" id="IPR037171">
    <property type="entry name" value="NagB/RpiA_transferase-like"/>
</dbReference>
<evidence type="ECO:0000256" key="4">
    <source>
        <dbReference type="ARBA" id="ARBA00023163"/>
    </source>
</evidence>
<evidence type="ECO:0000313" key="7">
    <source>
        <dbReference type="Proteomes" id="UP000579136"/>
    </source>
</evidence>
<dbReference type="InterPro" id="IPR036390">
    <property type="entry name" value="WH_DNA-bd_sf"/>
</dbReference>
<dbReference type="Proteomes" id="UP000579136">
    <property type="component" value="Unassembled WGS sequence"/>
</dbReference>
<dbReference type="AlphaFoldDB" id="A0A9Q2CZP6"/>
<dbReference type="InterPro" id="IPR013196">
    <property type="entry name" value="HTH_11"/>
</dbReference>
<protein>
    <submittedName>
        <fullName evidence="6">DeoR/GlpR family transcriptional regulator of sugar metabolism</fullName>
    </submittedName>
</protein>
<feature type="domain" description="HTH deoR-type" evidence="5">
    <location>
        <begin position="3"/>
        <end position="58"/>
    </location>
</feature>
<dbReference type="SMART" id="SM01134">
    <property type="entry name" value="DeoRC"/>
    <property type="match status" value="1"/>
</dbReference>
<keyword evidence="3" id="KW-0238">DNA-binding</keyword>
<proteinExistence type="predicted"/>
<dbReference type="Gene3D" id="1.10.10.10">
    <property type="entry name" value="Winged helix-like DNA-binding domain superfamily/Winged helix DNA-binding domain"/>
    <property type="match status" value="1"/>
</dbReference>
<dbReference type="GO" id="GO:0003700">
    <property type="term" value="F:DNA-binding transcription factor activity"/>
    <property type="evidence" value="ECO:0007669"/>
    <property type="project" value="InterPro"/>
</dbReference>
<dbReference type="SUPFAM" id="SSF46785">
    <property type="entry name" value="Winged helix' DNA-binding domain"/>
    <property type="match status" value="1"/>
</dbReference>